<protein>
    <submittedName>
        <fullName evidence="3">Uncharacterized protein</fullName>
    </submittedName>
</protein>
<name>A0ABQ4D3X5_9ACTN</name>
<gene>
    <name evidence="3" type="ORF">Asi02nite_77570</name>
</gene>
<keyword evidence="4" id="KW-1185">Reference proteome</keyword>
<keyword evidence="2" id="KW-1133">Transmembrane helix</keyword>
<dbReference type="PANTHER" id="PTHR35335:SF1">
    <property type="entry name" value="UPF0716 PROTEIN FXSA"/>
    <property type="match status" value="1"/>
</dbReference>
<feature type="region of interest" description="Disordered" evidence="1">
    <location>
        <begin position="136"/>
        <end position="224"/>
    </location>
</feature>
<dbReference type="Proteomes" id="UP000604117">
    <property type="component" value="Unassembled WGS sequence"/>
</dbReference>
<dbReference type="NCBIfam" id="NF008528">
    <property type="entry name" value="PRK11463.1-2"/>
    <property type="match status" value="1"/>
</dbReference>
<feature type="transmembrane region" description="Helical" evidence="2">
    <location>
        <begin position="7"/>
        <end position="28"/>
    </location>
</feature>
<keyword evidence="2" id="KW-0472">Membrane</keyword>
<sequence>MRRRGLIRWLPLAILLTAAVEIAVFILVAHLIGFGFTVLIVLAASAAGVLLLRREGMRAWRGFRASAEAGRPPGDQVTDGLVGLGAGVLLAIPGLVTAALGILLALPPGRQIARLVVRRATERRISSAAAGDLFGPRRVRVRRGAPRPPDAGDGGGSARPPAGPTGPGPAPSDPTGTGPTVSGPAETGPRIHATTPPQDKDHGPAPVIEGEVVEGEIVEPGPRR</sequence>
<dbReference type="EMBL" id="BONE01000126">
    <property type="protein sequence ID" value="GIF78239.1"/>
    <property type="molecule type" value="Genomic_DNA"/>
</dbReference>
<evidence type="ECO:0000256" key="2">
    <source>
        <dbReference type="SAM" id="Phobius"/>
    </source>
</evidence>
<comment type="caution">
    <text evidence="3">The sequence shown here is derived from an EMBL/GenBank/DDBJ whole genome shotgun (WGS) entry which is preliminary data.</text>
</comment>
<dbReference type="Pfam" id="PF04186">
    <property type="entry name" value="FxsA"/>
    <property type="match status" value="1"/>
</dbReference>
<keyword evidence="2" id="KW-0812">Transmembrane</keyword>
<dbReference type="PANTHER" id="PTHR35335">
    <property type="entry name" value="UPF0716 PROTEIN FXSA"/>
    <property type="match status" value="1"/>
</dbReference>
<evidence type="ECO:0000256" key="1">
    <source>
        <dbReference type="SAM" id="MobiDB-lite"/>
    </source>
</evidence>
<proteinExistence type="predicted"/>
<evidence type="ECO:0000313" key="3">
    <source>
        <dbReference type="EMBL" id="GIF78239.1"/>
    </source>
</evidence>
<feature type="transmembrane region" description="Helical" evidence="2">
    <location>
        <begin position="34"/>
        <end position="52"/>
    </location>
</feature>
<feature type="transmembrane region" description="Helical" evidence="2">
    <location>
        <begin position="81"/>
        <end position="106"/>
    </location>
</feature>
<organism evidence="3 4">
    <name type="scientific">Asanoa siamensis</name>
    <dbReference type="NCBI Taxonomy" id="926357"/>
    <lineage>
        <taxon>Bacteria</taxon>
        <taxon>Bacillati</taxon>
        <taxon>Actinomycetota</taxon>
        <taxon>Actinomycetes</taxon>
        <taxon>Micromonosporales</taxon>
        <taxon>Micromonosporaceae</taxon>
        <taxon>Asanoa</taxon>
    </lineage>
</organism>
<accession>A0ABQ4D3X5</accession>
<evidence type="ECO:0000313" key="4">
    <source>
        <dbReference type="Proteomes" id="UP000604117"/>
    </source>
</evidence>
<reference evidence="3 4" key="1">
    <citation type="submission" date="2021-01" db="EMBL/GenBank/DDBJ databases">
        <title>Whole genome shotgun sequence of Asanoa siamensis NBRC 107932.</title>
        <authorList>
            <person name="Komaki H."/>
            <person name="Tamura T."/>
        </authorList>
    </citation>
    <scope>NUCLEOTIDE SEQUENCE [LARGE SCALE GENOMIC DNA]</scope>
    <source>
        <strain evidence="3 4">NBRC 107932</strain>
    </source>
</reference>
<dbReference type="InterPro" id="IPR007313">
    <property type="entry name" value="FxsA"/>
</dbReference>
<feature type="compositionally biased region" description="Pro residues" evidence="1">
    <location>
        <begin position="161"/>
        <end position="172"/>
    </location>
</feature>